<name>A0A119HFM1_9BURK</name>
<dbReference type="Proteomes" id="UP000060630">
    <property type="component" value="Unassembled WGS sequence"/>
</dbReference>
<proteinExistence type="predicted"/>
<protein>
    <submittedName>
        <fullName evidence="1">Uncharacterized protein</fullName>
    </submittedName>
</protein>
<organism evidence="1 2">
    <name type="scientific">Burkholderia ubonensis</name>
    <dbReference type="NCBI Taxonomy" id="101571"/>
    <lineage>
        <taxon>Bacteria</taxon>
        <taxon>Pseudomonadati</taxon>
        <taxon>Pseudomonadota</taxon>
        <taxon>Betaproteobacteria</taxon>
        <taxon>Burkholderiales</taxon>
        <taxon>Burkholderiaceae</taxon>
        <taxon>Burkholderia</taxon>
        <taxon>Burkholderia cepacia complex</taxon>
    </lineage>
</organism>
<evidence type="ECO:0000313" key="1">
    <source>
        <dbReference type="EMBL" id="KWA84152.1"/>
    </source>
</evidence>
<reference evidence="1 2" key="1">
    <citation type="submission" date="2015-11" db="EMBL/GenBank/DDBJ databases">
        <title>Expanding the genomic diversity of Burkholderia species for the development of highly accurate diagnostics.</title>
        <authorList>
            <person name="Sahl J."/>
            <person name="Keim P."/>
            <person name="Wagner D."/>
        </authorList>
    </citation>
    <scope>NUCLEOTIDE SEQUENCE [LARGE SCALE GENOMIC DNA]</scope>
    <source>
        <strain evidence="1 2">MSMB2087WGS</strain>
    </source>
</reference>
<sequence length="135" mass="14841">MPRLSDDTLFKRALPLAIEDRIALSQCYPRGTEHSNAALAEAEAMKALKGKKLAQLTPDEDQVAFSVFVCAEQWEAALADSNATGDRKVATESARNARLFKEARLERWGRTQLEVAIANSISVPVKDIFASPPKK</sequence>
<accession>A0A119HFM1</accession>
<evidence type="ECO:0000313" key="2">
    <source>
        <dbReference type="Proteomes" id="UP000060630"/>
    </source>
</evidence>
<dbReference type="RefSeq" id="WP_060192549.1">
    <property type="nucleotide sequence ID" value="NZ_LPHD01000049.1"/>
</dbReference>
<gene>
    <name evidence="1" type="ORF">WL29_22580</name>
</gene>
<dbReference type="EMBL" id="LPHD01000049">
    <property type="protein sequence ID" value="KWA84152.1"/>
    <property type="molecule type" value="Genomic_DNA"/>
</dbReference>
<dbReference type="AlphaFoldDB" id="A0A119HFM1"/>
<comment type="caution">
    <text evidence="1">The sequence shown here is derived from an EMBL/GenBank/DDBJ whole genome shotgun (WGS) entry which is preliminary data.</text>
</comment>